<dbReference type="InterPro" id="IPR013783">
    <property type="entry name" value="Ig-like_fold"/>
</dbReference>
<evidence type="ECO:0000256" key="7">
    <source>
        <dbReference type="ARBA" id="ARBA00022777"/>
    </source>
</evidence>
<keyword evidence="3" id="KW-0597">Phosphoprotein</keyword>
<dbReference type="AlphaFoldDB" id="A0A7R8Z143"/>
<dbReference type="PROSITE" id="PS50853">
    <property type="entry name" value="FN3"/>
    <property type="match status" value="1"/>
</dbReference>
<dbReference type="SUPFAM" id="SSF57184">
    <property type="entry name" value="Growth factor receptor domain"/>
    <property type="match status" value="1"/>
</dbReference>
<organism evidence="17 18">
    <name type="scientific">Hermetia illucens</name>
    <name type="common">Black soldier fly</name>
    <dbReference type="NCBI Taxonomy" id="343691"/>
    <lineage>
        <taxon>Eukaryota</taxon>
        <taxon>Metazoa</taxon>
        <taxon>Ecdysozoa</taxon>
        <taxon>Arthropoda</taxon>
        <taxon>Hexapoda</taxon>
        <taxon>Insecta</taxon>
        <taxon>Pterygota</taxon>
        <taxon>Neoptera</taxon>
        <taxon>Endopterygota</taxon>
        <taxon>Diptera</taxon>
        <taxon>Brachycera</taxon>
        <taxon>Stratiomyomorpha</taxon>
        <taxon>Stratiomyidae</taxon>
        <taxon>Hermetiinae</taxon>
        <taxon>Hermetia</taxon>
    </lineage>
</organism>
<evidence type="ECO:0000256" key="5">
    <source>
        <dbReference type="ARBA" id="ARBA00022692"/>
    </source>
</evidence>
<evidence type="ECO:0000256" key="11">
    <source>
        <dbReference type="ARBA" id="ARBA00023137"/>
    </source>
</evidence>
<evidence type="ECO:0000256" key="3">
    <source>
        <dbReference type="ARBA" id="ARBA00022553"/>
    </source>
</evidence>
<keyword evidence="4" id="KW-0808">Transferase</keyword>
<feature type="domain" description="Fibronectin type-III" evidence="16">
    <location>
        <begin position="964"/>
        <end position="1075"/>
    </location>
</feature>
<keyword evidence="5" id="KW-0812">Transmembrane</keyword>
<dbReference type="GO" id="GO:0005524">
    <property type="term" value="F:ATP binding"/>
    <property type="evidence" value="ECO:0007669"/>
    <property type="project" value="UniProtKB-KW"/>
</dbReference>
<keyword evidence="8" id="KW-0067">ATP-binding</keyword>
<dbReference type="InterPro" id="IPR000494">
    <property type="entry name" value="Rcpt_L-dom"/>
</dbReference>
<protein>
    <recommendedName>
        <fullName evidence="2">receptor protein-tyrosine kinase</fullName>
        <ecNumber evidence="2">2.7.10.1</ecNumber>
    </recommendedName>
</protein>
<dbReference type="InterPro" id="IPR006211">
    <property type="entry name" value="Furin-like_Cys-rich_dom"/>
</dbReference>
<dbReference type="GO" id="GO:0004714">
    <property type="term" value="F:transmembrane receptor protein tyrosine kinase activity"/>
    <property type="evidence" value="ECO:0007669"/>
    <property type="project" value="UniProtKB-EC"/>
</dbReference>
<reference evidence="17 18" key="1">
    <citation type="submission" date="2020-11" db="EMBL/GenBank/DDBJ databases">
        <authorList>
            <person name="Wallbank WR R."/>
            <person name="Pardo Diaz C."/>
            <person name="Kozak K."/>
            <person name="Martin S."/>
            <person name="Jiggins C."/>
            <person name="Moest M."/>
            <person name="Warren A I."/>
            <person name="Generalovic N T."/>
            <person name="Byers J.R.P. K."/>
            <person name="Montejo-Kovacevich G."/>
            <person name="Yen C E."/>
        </authorList>
    </citation>
    <scope>NUCLEOTIDE SEQUENCE [LARGE SCALE GENOMIC DNA]</scope>
</reference>
<gene>
    <name evidence="17" type="ORF">HERILL_LOCUS15612</name>
</gene>
<proteinExistence type="predicted"/>
<dbReference type="CDD" id="cd00064">
    <property type="entry name" value="FU"/>
    <property type="match status" value="1"/>
</dbReference>
<accession>A0A7R8Z143</accession>
<evidence type="ECO:0000256" key="15">
    <source>
        <dbReference type="SAM" id="MobiDB-lite"/>
    </source>
</evidence>
<comment type="subcellular location">
    <subcellularLocation>
        <location evidence="1">Membrane</location>
        <topology evidence="1">Single-pass type I membrane protein</topology>
    </subcellularLocation>
</comment>
<dbReference type="SMART" id="SM00261">
    <property type="entry name" value="FU"/>
    <property type="match status" value="1"/>
</dbReference>
<dbReference type="Gene3D" id="2.10.220.10">
    <property type="entry name" value="Hormone Receptor, Insulin-like Growth Factor Receptor 1, Chain A, domain 2"/>
    <property type="match status" value="1"/>
</dbReference>
<evidence type="ECO:0000256" key="14">
    <source>
        <dbReference type="ARBA" id="ARBA00051243"/>
    </source>
</evidence>
<dbReference type="FunFam" id="3.80.20.20:FF:000001">
    <property type="entry name" value="Tyrosine-protein kinase receptor"/>
    <property type="match status" value="1"/>
</dbReference>
<dbReference type="SUPFAM" id="SSF52058">
    <property type="entry name" value="L domain-like"/>
    <property type="match status" value="2"/>
</dbReference>
<feature type="compositionally biased region" description="Low complexity" evidence="15">
    <location>
        <begin position="430"/>
        <end position="452"/>
    </location>
</feature>
<dbReference type="Proteomes" id="UP000594454">
    <property type="component" value="Chromosome 6"/>
</dbReference>
<dbReference type="InterPro" id="IPR036941">
    <property type="entry name" value="Rcpt_L-dom_sf"/>
</dbReference>
<feature type="region of interest" description="Disordered" evidence="15">
    <location>
        <begin position="147"/>
        <end position="178"/>
    </location>
</feature>
<evidence type="ECO:0000256" key="8">
    <source>
        <dbReference type="ARBA" id="ARBA00022840"/>
    </source>
</evidence>
<comment type="catalytic activity">
    <reaction evidence="14">
        <text>L-tyrosyl-[protein] + ATP = O-phospho-L-tyrosyl-[protein] + ADP + H(+)</text>
        <dbReference type="Rhea" id="RHEA:10596"/>
        <dbReference type="Rhea" id="RHEA-COMP:10136"/>
        <dbReference type="Rhea" id="RHEA-COMP:20101"/>
        <dbReference type="ChEBI" id="CHEBI:15378"/>
        <dbReference type="ChEBI" id="CHEBI:30616"/>
        <dbReference type="ChEBI" id="CHEBI:46858"/>
        <dbReference type="ChEBI" id="CHEBI:61978"/>
        <dbReference type="ChEBI" id="CHEBI:456216"/>
        <dbReference type="EC" id="2.7.10.1"/>
    </reaction>
</comment>
<dbReference type="EMBL" id="LR899014">
    <property type="protein sequence ID" value="CAD7093324.1"/>
    <property type="molecule type" value="Genomic_DNA"/>
</dbReference>
<feature type="compositionally biased region" description="Polar residues" evidence="15">
    <location>
        <begin position="287"/>
        <end position="302"/>
    </location>
</feature>
<feature type="compositionally biased region" description="Basic and acidic residues" evidence="15">
    <location>
        <begin position="276"/>
        <end position="286"/>
    </location>
</feature>
<dbReference type="InterPro" id="IPR009030">
    <property type="entry name" value="Growth_fac_rcpt_cys_sf"/>
</dbReference>
<dbReference type="Gene3D" id="3.80.20.20">
    <property type="entry name" value="Receptor L-domain"/>
    <property type="match status" value="2"/>
</dbReference>
<dbReference type="CDD" id="cd00063">
    <property type="entry name" value="FN3"/>
    <property type="match status" value="2"/>
</dbReference>
<keyword evidence="12" id="KW-0675">Receptor</keyword>
<dbReference type="Pfam" id="PF01030">
    <property type="entry name" value="Recep_L_domain"/>
    <property type="match status" value="2"/>
</dbReference>
<dbReference type="OrthoDB" id="5809444at2759"/>
<dbReference type="Gene3D" id="2.60.40.10">
    <property type="entry name" value="Immunoglobulins"/>
    <property type="match status" value="2"/>
</dbReference>
<dbReference type="InterPro" id="IPR006212">
    <property type="entry name" value="Furin_repeat"/>
</dbReference>
<dbReference type="InParanoid" id="A0A7R8Z143"/>
<evidence type="ECO:0000256" key="1">
    <source>
        <dbReference type="ARBA" id="ARBA00004479"/>
    </source>
</evidence>
<evidence type="ECO:0000256" key="4">
    <source>
        <dbReference type="ARBA" id="ARBA00022679"/>
    </source>
</evidence>
<keyword evidence="7" id="KW-0418">Kinase</keyword>
<keyword evidence="11" id="KW-0829">Tyrosine-protein kinase</keyword>
<dbReference type="FunCoup" id="A0A7R8Z143">
    <property type="interactions" value="3"/>
</dbReference>
<dbReference type="EC" id="2.7.10.1" evidence="2"/>
<dbReference type="GO" id="GO:0016020">
    <property type="term" value="C:membrane"/>
    <property type="evidence" value="ECO:0007669"/>
    <property type="project" value="UniProtKB-SubCell"/>
</dbReference>
<evidence type="ECO:0000256" key="9">
    <source>
        <dbReference type="ARBA" id="ARBA00022989"/>
    </source>
</evidence>
<evidence type="ECO:0000256" key="13">
    <source>
        <dbReference type="ARBA" id="ARBA00023180"/>
    </source>
</evidence>
<evidence type="ECO:0000259" key="16">
    <source>
        <dbReference type="PROSITE" id="PS50853"/>
    </source>
</evidence>
<evidence type="ECO:0000256" key="2">
    <source>
        <dbReference type="ARBA" id="ARBA00011902"/>
    </source>
</evidence>
<feature type="compositionally biased region" description="Polar residues" evidence="15">
    <location>
        <begin position="147"/>
        <end position="160"/>
    </location>
</feature>
<feature type="region of interest" description="Disordered" evidence="15">
    <location>
        <begin position="425"/>
        <end position="466"/>
    </location>
</feature>
<keyword evidence="10" id="KW-0472">Membrane</keyword>
<evidence type="ECO:0000313" key="18">
    <source>
        <dbReference type="Proteomes" id="UP000594454"/>
    </source>
</evidence>
<dbReference type="InterPro" id="IPR036116">
    <property type="entry name" value="FN3_sf"/>
</dbReference>
<name>A0A7R8Z143_HERIL</name>
<keyword evidence="13" id="KW-0325">Glycoprotein</keyword>
<keyword evidence="18" id="KW-1185">Reference proteome</keyword>
<feature type="region of interest" description="Disordered" evidence="15">
    <location>
        <begin position="254"/>
        <end position="310"/>
    </location>
</feature>
<evidence type="ECO:0000313" key="17">
    <source>
        <dbReference type="EMBL" id="CAD7093324.1"/>
    </source>
</evidence>
<sequence>MKKTLILVSFLFRFSHRAKLRFDYFINIFGVRYTTALLRNCPYKQLVQIQLEFYRYYTIHNEERIYYRSVHKMRKKSQTDNNCYAATATATILDDTEQRKQCWMDRDVNSNQTHRAETCSRSQHELFKLAVAFRIYGYQTSKRIPSLACQSGQRPPNTQGSKRKGESSGDEGLESQIDSETVDIECKDSLSSSLNPCPGKEAPAPVVASPGSNKCLICREDDCRGNLYCKMLPVNDNDGGLMTLNRKKSVVQNRRKSALQGDGLTTAANEGAGNSEVEKSGNDSDRCSISQSLYSKPKSPTRTSHHPHSVETCQFSRLSHASSLLNNDNEANRGNGPLNCSYEFLDLMQSHQLGNYSDSDISSKSDSDAGLLNECYRELKSLSRALKSRETLEEPMAPLKVGIGTEVQSCRVGLFSSACQSESKSKLKTSQPRSSKLSPSKSSSASVSTKPKSISKHRSRSSFSPSAPPSFINGILWFIVSTILLNLTLSLVVSGAQSNEVAGSASGVCTSIDIRNKAQQLQNLTGCRVIEGFLVITLMDESNQTDFENFSFPNLTEITDFLLLYRVSGIRSLAKLFPNLTAIRGNHLFEGFALVIFENANMEEIGLTSLTTIIRGGVRIEKNPALCFVHTIDWNRIAISASPETLVFKHNKATNECPSCWPGKMKGEANGDCTPVANKRFCWNQTHCQKICPPECGNRACNSQGKCCNETCLGDCSADGNKCTVCRHLVAYGRNGEKRCVQECPANTYKHMNRRCVTKEECIETAKPLRSNYENKPYVPFEGECMVTCKSGYEKVNNTCVPCHNKCSKQCDSMVIFSIHDAESLRGCTIITGNLMINIRQGGPHLVEDLETALSSIEEIDGYLKIIRTYSIVSLSFFRRLRVIHGKSLDESKYALYVLDNQNLQNLWAENQNVTIERGRIFFHFNPKLCYNKIEALKTIYKGEQYVRCAEVARDSNGDRVACDIQELIITKITPSETAAMLTVQPISFDDQRVFLGYQYFYMEAPFQNVSIYENRHGCGYDSWKVDDDNNKDHMHLFTHLKPYTQYAVYVKTYTIASEKKGGQSKIEYFRTLPSTPDPVRNLEFNVLNYSSIEIKWLEPREPKGNLTAYHLSAEITYDNPLILEQRNYCTEPIKETTIRARIPEEPKKTNNS</sequence>
<dbReference type="SUPFAM" id="SSF49265">
    <property type="entry name" value="Fibronectin type III"/>
    <property type="match status" value="2"/>
</dbReference>
<dbReference type="InterPro" id="IPR003961">
    <property type="entry name" value="FN3_dom"/>
</dbReference>
<evidence type="ECO:0000256" key="6">
    <source>
        <dbReference type="ARBA" id="ARBA00022741"/>
    </source>
</evidence>
<evidence type="ECO:0000256" key="12">
    <source>
        <dbReference type="ARBA" id="ARBA00023170"/>
    </source>
</evidence>
<keyword evidence="6" id="KW-0547">Nucleotide-binding</keyword>
<dbReference type="Pfam" id="PF00757">
    <property type="entry name" value="Furin-like"/>
    <property type="match status" value="1"/>
</dbReference>
<evidence type="ECO:0000256" key="10">
    <source>
        <dbReference type="ARBA" id="ARBA00023136"/>
    </source>
</evidence>
<keyword evidence="9" id="KW-1133">Transmembrane helix</keyword>